<evidence type="ECO:0000256" key="2">
    <source>
        <dbReference type="ARBA" id="ARBA00023235"/>
    </source>
</evidence>
<accession>A0A1M4YUZ4</accession>
<proteinExistence type="inferred from homology"/>
<keyword evidence="2" id="KW-0413">Isomerase</keyword>
<dbReference type="AlphaFoldDB" id="A0A1M4YUZ4"/>
<evidence type="ECO:0000256" key="1">
    <source>
        <dbReference type="ARBA" id="ARBA00007847"/>
    </source>
</evidence>
<organism evidence="3 4">
    <name type="scientific">Vibrio gazogenes DSM 21264 = NBRC 103151</name>
    <dbReference type="NCBI Taxonomy" id="1123492"/>
    <lineage>
        <taxon>Bacteria</taxon>
        <taxon>Pseudomonadati</taxon>
        <taxon>Pseudomonadota</taxon>
        <taxon>Gammaproteobacteria</taxon>
        <taxon>Vibrionales</taxon>
        <taxon>Vibrionaceae</taxon>
        <taxon>Vibrio</taxon>
    </lineage>
</organism>
<dbReference type="GO" id="GO:0047661">
    <property type="term" value="F:amino-acid racemase activity"/>
    <property type="evidence" value="ECO:0007669"/>
    <property type="project" value="InterPro"/>
</dbReference>
<dbReference type="InterPro" id="IPR033134">
    <property type="entry name" value="Asp/Glu_racemase_AS_2"/>
</dbReference>
<dbReference type="Gene3D" id="3.40.50.1860">
    <property type="match status" value="2"/>
</dbReference>
<dbReference type="NCBIfam" id="TIGR00035">
    <property type="entry name" value="asp_race"/>
    <property type="match status" value="1"/>
</dbReference>
<sequence>MKKIGLVGGLSWISTAEYYRLINQIVRATLGGYHSAHILTESLDESKFLEAAESDLSQQSCEKMIVDAVDILLSGGAEVIALCANGVHRFEPAIRQKCNVSLVHIAEATASAVSKANIKNVGLLGVMKTMEGDFYPQKLNEKNIEVYIPDYIDRETVHNRIIDELVLGEFTVDTQNCFIDICNRLHSNGAEGIIFGCTEIPLLMKGADQLPFPVFSTTEIHCRAIVEAAIQ</sequence>
<dbReference type="PANTHER" id="PTHR21198">
    <property type="entry name" value="GLUTAMATE RACEMASE"/>
    <property type="match status" value="1"/>
</dbReference>
<dbReference type="InterPro" id="IPR001920">
    <property type="entry name" value="Asp/Glu_race"/>
</dbReference>
<comment type="similarity">
    <text evidence="1">Belongs to the aspartate/glutamate racemases family.</text>
</comment>
<gene>
    <name evidence="3" type="ORF">SAMN02745781_01454</name>
</gene>
<protein>
    <submittedName>
        <fullName evidence="3">Aspartate racemase</fullName>
    </submittedName>
</protein>
<dbReference type="Proteomes" id="UP000184159">
    <property type="component" value="Unassembled WGS sequence"/>
</dbReference>
<evidence type="ECO:0000313" key="3">
    <source>
        <dbReference type="EMBL" id="SHF09583.1"/>
    </source>
</evidence>
<keyword evidence="4" id="KW-1185">Reference proteome</keyword>
<dbReference type="RefSeq" id="WP_072957375.1">
    <property type="nucleotide sequence ID" value="NZ_FQUH01000005.1"/>
</dbReference>
<reference evidence="4" key="1">
    <citation type="submission" date="2016-11" db="EMBL/GenBank/DDBJ databases">
        <authorList>
            <person name="Varghese N."/>
            <person name="Submissions S."/>
        </authorList>
    </citation>
    <scope>NUCLEOTIDE SEQUENCE [LARGE SCALE GENOMIC DNA]</scope>
    <source>
        <strain evidence="4">DSM 21264</strain>
    </source>
</reference>
<dbReference type="EMBL" id="FQUH01000005">
    <property type="protein sequence ID" value="SHF09583.1"/>
    <property type="molecule type" value="Genomic_DNA"/>
</dbReference>
<evidence type="ECO:0000313" key="4">
    <source>
        <dbReference type="Proteomes" id="UP000184159"/>
    </source>
</evidence>
<dbReference type="InterPro" id="IPR015942">
    <property type="entry name" value="Asp/Glu/hydantoin_racemase"/>
</dbReference>
<name>A0A1M4YUZ4_VIBGA</name>
<dbReference type="InterPro" id="IPR004380">
    <property type="entry name" value="Asp_race"/>
</dbReference>
<dbReference type="SUPFAM" id="SSF53681">
    <property type="entry name" value="Aspartate/glutamate racemase"/>
    <property type="match status" value="2"/>
</dbReference>
<dbReference type="PROSITE" id="PS00924">
    <property type="entry name" value="ASP_GLU_RACEMASE_2"/>
    <property type="match status" value="1"/>
</dbReference>
<dbReference type="PANTHER" id="PTHR21198:SF7">
    <property type="entry name" value="ASPARTATE-GLUTAMATE RACEMASE FAMILY"/>
    <property type="match status" value="1"/>
</dbReference>
<dbReference type="Pfam" id="PF01177">
    <property type="entry name" value="Asp_Glu_race"/>
    <property type="match status" value="1"/>
</dbReference>